<proteinExistence type="inferred from homology"/>
<dbReference type="PANTHER" id="PTHR10057:SF0">
    <property type="entry name" value="TRANSLOCATOR PROTEIN"/>
    <property type="match status" value="1"/>
</dbReference>
<comment type="similarity">
    <text evidence="2">Belongs to the TspO/BZRP family.</text>
</comment>
<dbReference type="STRING" id="1797780.A3E45_03345"/>
<keyword evidence="4 6" id="KW-1133">Transmembrane helix</keyword>
<name>A0A1F5K2A1_9BACT</name>
<dbReference type="CDD" id="cd15904">
    <property type="entry name" value="TSPO_MBR"/>
    <property type="match status" value="1"/>
</dbReference>
<feature type="transmembrane region" description="Helical" evidence="6">
    <location>
        <begin position="12"/>
        <end position="32"/>
    </location>
</feature>
<feature type="transmembrane region" description="Helical" evidence="6">
    <location>
        <begin position="52"/>
        <end position="73"/>
    </location>
</feature>
<dbReference type="InterPro" id="IPR004307">
    <property type="entry name" value="TspO_MBR"/>
</dbReference>
<dbReference type="AlphaFoldDB" id="A0A1F5K2A1"/>
<feature type="transmembrane region" description="Helical" evidence="6">
    <location>
        <begin position="80"/>
        <end position="99"/>
    </location>
</feature>
<comment type="caution">
    <text evidence="7">The sequence shown here is derived from an EMBL/GenBank/DDBJ whole genome shotgun (WGS) entry which is preliminary data.</text>
</comment>
<dbReference type="FunFam" id="1.20.1260.100:FF:000001">
    <property type="entry name" value="translocator protein 2"/>
    <property type="match status" value="1"/>
</dbReference>
<evidence type="ECO:0000256" key="4">
    <source>
        <dbReference type="ARBA" id="ARBA00022989"/>
    </source>
</evidence>
<organism evidence="7 8">
    <name type="scientific">Candidatus Daviesbacteria bacterium RIFCSPHIGHO2_12_FULL_43_11</name>
    <dbReference type="NCBI Taxonomy" id="1797780"/>
    <lineage>
        <taxon>Bacteria</taxon>
        <taxon>Candidatus Daviesiibacteriota</taxon>
    </lineage>
</organism>
<evidence type="ECO:0000256" key="1">
    <source>
        <dbReference type="ARBA" id="ARBA00004141"/>
    </source>
</evidence>
<accession>A0A1F5K2A1</accession>
<protein>
    <submittedName>
        <fullName evidence="7">TspO protein</fullName>
    </submittedName>
</protein>
<dbReference type="PANTHER" id="PTHR10057">
    <property type="entry name" value="PERIPHERAL-TYPE BENZODIAZEPINE RECEPTOR"/>
    <property type="match status" value="1"/>
</dbReference>
<gene>
    <name evidence="7" type="ORF">A3E45_03345</name>
</gene>
<feature type="transmembrane region" description="Helical" evidence="6">
    <location>
        <begin position="133"/>
        <end position="154"/>
    </location>
</feature>
<evidence type="ECO:0000256" key="3">
    <source>
        <dbReference type="ARBA" id="ARBA00022692"/>
    </source>
</evidence>
<dbReference type="Gene3D" id="1.20.1260.100">
    <property type="entry name" value="TspO/MBR protein"/>
    <property type="match status" value="1"/>
</dbReference>
<dbReference type="PIRSF" id="PIRSF005859">
    <property type="entry name" value="PBR"/>
    <property type="match status" value="1"/>
</dbReference>
<sequence>MEVMPKVKNWPLLIFSILLCEGAGILGSFFTVSSIPTWYAALNKPAFSPPNFIFGPVWTLLYLLMGVSLYLVWQKKRVPPAFWVQLILNFSWSIIFFGLKNPALAFVNIVALWIAIFLTIKSFYKINKLAGNLLIPYLLWVTFASFLNLSIVILNP</sequence>
<keyword evidence="5 6" id="KW-0472">Membrane</keyword>
<comment type="subcellular location">
    <subcellularLocation>
        <location evidence="1">Membrane</location>
        <topology evidence="1">Multi-pass membrane protein</topology>
    </subcellularLocation>
</comment>
<dbReference type="InterPro" id="IPR038330">
    <property type="entry name" value="TspO/MBR-related_sf"/>
</dbReference>
<dbReference type="GO" id="GO:0033013">
    <property type="term" value="P:tetrapyrrole metabolic process"/>
    <property type="evidence" value="ECO:0007669"/>
    <property type="project" value="UniProtKB-ARBA"/>
</dbReference>
<evidence type="ECO:0000256" key="2">
    <source>
        <dbReference type="ARBA" id="ARBA00007524"/>
    </source>
</evidence>
<reference evidence="7 8" key="1">
    <citation type="journal article" date="2016" name="Nat. Commun.">
        <title>Thousands of microbial genomes shed light on interconnected biogeochemical processes in an aquifer system.</title>
        <authorList>
            <person name="Anantharaman K."/>
            <person name="Brown C.T."/>
            <person name="Hug L.A."/>
            <person name="Sharon I."/>
            <person name="Castelle C.J."/>
            <person name="Probst A.J."/>
            <person name="Thomas B.C."/>
            <person name="Singh A."/>
            <person name="Wilkins M.J."/>
            <person name="Karaoz U."/>
            <person name="Brodie E.L."/>
            <person name="Williams K.H."/>
            <person name="Hubbard S.S."/>
            <person name="Banfield J.F."/>
        </authorList>
    </citation>
    <scope>NUCLEOTIDE SEQUENCE [LARGE SCALE GENOMIC DNA]</scope>
</reference>
<dbReference type="EMBL" id="MFDH01000030">
    <property type="protein sequence ID" value="OGE34965.1"/>
    <property type="molecule type" value="Genomic_DNA"/>
</dbReference>
<feature type="transmembrane region" description="Helical" evidence="6">
    <location>
        <begin position="105"/>
        <end position="124"/>
    </location>
</feature>
<dbReference type="Pfam" id="PF03073">
    <property type="entry name" value="TspO_MBR"/>
    <property type="match status" value="1"/>
</dbReference>
<evidence type="ECO:0000256" key="5">
    <source>
        <dbReference type="ARBA" id="ARBA00023136"/>
    </source>
</evidence>
<evidence type="ECO:0000313" key="7">
    <source>
        <dbReference type="EMBL" id="OGE34965.1"/>
    </source>
</evidence>
<keyword evidence="3 6" id="KW-0812">Transmembrane</keyword>
<evidence type="ECO:0000313" key="8">
    <source>
        <dbReference type="Proteomes" id="UP000176405"/>
    </source>
</evidence>
<evidence type="ECO:0000256" key="6">
    <source>
        <dbReference type="SAM" id="Phobius"/>
    </source>
</evidence>
<dbReference type="GO" id="GO:0016020">
    <property type="term" value="C:membrane"/>
    <property type="evidence" value="ECO:0007669"/>
    <property type="project" value="UniProtKB-SubCell"/>
</dbReference>
<dbReference type="Proteomes" id="UP000176405">
    <property type="component" value="Unassembled WGS sequence"/>
</dbReference>